<gene>
    <name evidence="1" type="ORF">ASPZODRAFT_128080</name>
</gene>
<name>A0A1L9SR79_9EURO</name>
<dbReference type="AlphaFoldDB" id="A0A1L9SR79"/>
<dbReference type="STRING" id="1073090.A0A1L9SR79"/>
<dbReference type="OrthoDB" id="5412936at2759"/>
<accession>A0A1L9SR79</accession>
<keyword evidence="2" id="KW-1185">Reference proteome</keyword>
<reference evidence="2" key="1">
    <citation type="journal article" date="2017" name="Genome Biol.">
        <title>Comparative genomics reveals high biological diversity and specific adaptations in the industrially and medically important fungal genus Aspergillus.</title>
        <authorList>
            <person name="de Vries R.P."/>
            <person name="Riley R."/>
            <person name="Wiebenga A."/>
            <person name="Aguilar-Osorio G."/>
            <person name="Amillis S."/>
            <person name="Uchima C.A."/>
            <person name="Anderluh G."/>
            <person name="Asadollahi M."/>
            <person name="Askin M."/>
            <person name="Barry K."/>
            <person name="Battaglia E."/>
            <person name="Bayram O."/>
            <person name="Benocci T."/>
            <person name="Braus-Stromeyer S.A."/>
            <person name="Caldana C."/>
            <person name="Canovas D."/>
            <person name="Cerqueira G.C."/>
            <person name="Chen F."/>
            <person name="Chen W."/>
            <person name="Choi C."/>
            <person name="Clum A."/>
            <person name="Dos Santos R.A."/>
            <person name="Damasio A.R."/>
            <person name="Diallinas G."/>
            <person name="Emri T."/>
            <person name="Fekete E."/>
            <person name="Flipphi M."/>
            <person name="Freyberg S."/>
            <person name="Gallo A."/>
            <person name="Gournas C."/>
            <person name="Habgood R."/>
            <person name="Hainaut M."/>
            <person name="Harispe M.L."/>
            <person name="Henrissat B."/>
            <person name="Hilden K.S."/>
            <person name="Hope R."/>
            <person name="Hossain A."/>
            <person name="Karabika E."/>
            <person name="Karaffa L."/>
            <person name="Karanyi Z."/>
            <person name="Krasevec N."/>
            <person name="Kuo A."/>
            <person name="Kusch H."/>
            <person name="LaButti K."/>
            <person name="Lagendijk E.L."/>
            <person name="Lapidus A."/>
            <person name="Levasseur A."/>
            <person name="Lindquist E."/>
            <person name="Lipzen A."/>
            <person name="Logrieco A.F."/>
            <person name="MacCabe A."/>
            <person name="Maekelae M.R."/>
            <person name="Malavazi I."/>
            <person name="Melin P."/>
            <person name="Meyer V."/>
            <person name="Mielnichuk N."/>
            <person name="Miskei M."/>
            <person name="Molnar A.P."/>
            <person name="Mule G."/>
            <person name="Ngan C.Y."/>
            <person name="Orejas M."/>
            <person name="Orosz E."/>
            <person name="Ouedraogo J.P."/>
            <person name="Overkamp K.M."/>
            <person name="Park H.-S."/>
            <person name="Perrone G."/>
            <person name="Piumi F."/>
            <person name="Punt P.J."/>
            <person name="Ram A.F."/>
            <person name="Ramon A."/>
            <person name="Rauscher S."/>
            <person name="Record E."/>
            <person name="Riano-Pachon D.M."/>
            <person name="Robert V."/>
            <person name="Roehrig J."/>
            <person name="Ruller R."/>
            <person name="Salamov A."/>
            <person name="Salih N.S."/>
            <person name="Samson R.A."/>
            <person name="Sandor E."/>
            <person name="Sanguinetti M."/>
            <person name="Schuetze T."/>
            <person name="Sepcic K."/>
            <person name="Shelest E."/>
            <person name="Sherlock G."/>
            <person name="Sophianopoulou V."/>
            <person name="Squina F.M."/>
            <person name="Sun H."/>
            <person name="Susca A."/>
            <person name="Todd R.B."/>
            <person name="Tsang A."/>
            <person name="Unkles S.E."/>
            <person name="van de Wiele N."/>
            <person name="van Rossen-Uffink D."/>
            <person name="Oliveira J.V."/>
            <person name="Vesth T.C."/>
            <person name="Visser J."/>
            <person name="Yu J.-H."/>
            <person name="Zhou M."/>
            <person name="Andersen M.R."/>
            <person name="Archer D.B."/>
            <person name="Baker S.E."/>
            <person name="Benoit I."/>
            <person name="Brakhage A.A."/>
            <person name="Braus G.H."/>
            <person name="Fischer R."/>
            <person name="Frisvad J.C."/>
            <person name="Goldman G.H."/>
            <person name="Houbraken J."/>
            <person name="Oakley B."/>
            <person name="Pocsi I."/>
            <person name="Scazzocchio C."/>
            <person name="Seiboth B."/>
            <person name="vanKuyk P.A."/>
            <person name="Wortman J."/>
            <person name="Dyer P.S."/>
            <person name="Grigoriev I.V."/>
        </authorList>
    </citation>
    <scope>NUCLEOTIDE SEQUENCE [LARGE SCALE GENOMIC DNA]</scope>
    <source>
        <strain evidence="2">CBS 506.65</strain>
    </source>
</reference>
<evidence type="ECO:0008006" key="3">
    <source>
        <dbReference type="Google" id="ProtNLM"/>
    </source>
</evidence>
<dbReference type="VEuPathDB" id="FungiDB:ASPZODRAFT_128080"/>
<dbReference type="Proteomes" id="UP000184188">
    <property type="component" value="Unassembled WGS sequence"/>
</dbReference>
<sequence length="501" mass="58108">MRSQLSRRIKHLGGLPEEITEHIKVFLDSPNNQPHQKAQNPDAQLLRELPATNDFKKLPLEWVRKARDTPTVIEVPNLIVPDLRDVDCDAVLAHLLSRIKDLHRGRYADFLESEEGTKLQEVLWNALIPPVKEACKDGSFTLERLRSFGGEPQKCKEAGIYLHILWKKDNPDRFWLYVGQAINLSKRIGDHEDSDYRRDNPSLHYYVWDMEGGLASEFVTLAIFNEASLPQISRHYILNLEEMWMACILQTLRATDLEKYLPQASMPWAGFHLNIAPPIWQRFPGEVGETATKGPSREDFIQLIFSGQCKQMDYAEELRKAYHSLCNSPDKRLRQYYLDNQRRASGLGTNAWQQKKYTAYQTFLEHGVEKRVKEVAGSIQINLNDYTFIVNRQLKSPISPGDLVHIQLFLTETPSPLRYCQRAQLTDPSSRLLVLIKASDELKQKGGEEFHRWLFCNGWDVPRRMNSLVDTLEGMSYEQSVQEERRIRRRREDGKLITIHS</sequence>
<dbReference type="EMBL" id="KV878337">
    <property type="protein sequence ID" value="OJJ49591.1"/>
    <property type="molecule type" value="Genomic_DNA"/>
</dbReference>
<proteinExistence type="predicted"/>
<evidence type="ECO:0000313" key="2">
    <source>
        <dbReference type="Proteomes" id="UP000184188"/>
    </source>
</evidence>
<dbReference type="RefSeq" id="XP_022584101.1">
    <property type="nucleotide sequence ID" value="XM_022721920.1"/>
</dbReference>
<evidence type="ECO:0000313" key="1">
    <source>
        <dbReference type="EMBL" id="OJJ49591.1"/>
    </source>
</evidence>
<organism evidence="1 2">
    <name type="scientific">Penicilliopsis zonata CBS 506.65</name>
    <dbReference type="NCBI Taxonomy" id="1073090"/>
    <lineage>
        <taxon>Eukaryota</taxon>
        <taxon>Fungi</taxon>
        <taxon>Dikarya</taxon>
        <taxon>Ascomycota</taxon>
        <taxon>Pezizomycotina</taxon>
        <taxon>Eurotiomycetes</taxon>
        <taxon>Eurotiomycetidae</taxon>
        <taxon>Eurotiales</taxon>
        <taxon>Aspergillaceae</taxon>
        <taxon>Penicilliopsis</taxon>
    </lineage>
</organism>
<dbReference type="GeneID" id="34608385"/>
<protein>
    <recommendedName>
        <fullName evidence="3">GIY-YIG domain-containing protein</fullName>
    </recommendedName>
</protein>